<proteinExistence type="predicted"/>
<dbReference type="EMBL" id="FO818637">
    <property type="protein sequence ID" value="CDM89544.1"/>
    <property type="molecule type" value="Genomic_DNA"/>
</dbReference>
<dbReference type="KEGG" id="xbv:XBW1_2187"/>
<gene>
    <name evidence="1" type="ORF">XBW1_2187</name>
</gene>
<evidence type="ECO:0000313" key="1">
    <source>
        <dbReference type="EMBL" id="CDM89544.1"/>
    </source>
</evidence>
<dbReference type="Proteomes" id="UP000032930">
    <property type="component" value="Chromosome"/>
</dbReference>
<organism evidence="1 2">
    <name type="scientific">Xenorhabdus bovienii</name>
    <name type="common">Xenorhabdus nematophila subsp. bovienii</name>
    <dbReference type="NCBI Taxonomy" id="40576"/>
    <lineage>
        <taxon>Bacteria</taxon>
        <taxon>Pseudomonadati</taxon>
        <taxon>Pseudomonadota</taxon>
        <taxon>Gammaproteobacteria</taxon>
        <taxon>Enterobacterales</taxon>
        <taxon>Morganellaceae</taxon>
        <taxon>Xenorhabdus</taxon>
    </lineage>
</organism>
<name>A0A0B6XB73_XENBV</name>
<accession>A0A0B6XB73</accession>
<reference evidence="1 2" key="1">
    <citation type="submission" date="2014-02" db="EMBL/GenBank/DDBJ databases">
        <authorList>
            <person name="Genoscope - CEA"/>
        </authorList>
    </citation>
    <scope>NUCLEOTIDE SEQUENCE [LARGE SCALE GENOMIC DNA]</scope>
    <source>
        <strain evidence="1 2">CS03</strain>
    </source>
</reference>
<evidence type="ECO:0000313" key="2">
    <source>
        <dbReference type="Proteomes" id="UP000032930"/>
    </source>
</evidence>
<protein>
    <submittedName>
        <fullName evidence="1">Uncharacterized protein</fullName>
    </submittedName>
</protein>
<sequence length="41" mass="4641">MSELMAKEGTYACALLQLQDGKRVSRKEWAVRRNACCVIPD</sequence>
<dbReference type="AlphaFoldDB" id="A0A0B6XB73"/>